<keyword evidence="6 7" id="KW-0862">Zinc</keyword>
<keyword evidence="9" id="KW-1185">Reference proteome</keyword>
<evidence type="ECO:0000256" key="5">
    <source>
        <dbReference type="ARBA" id="ARBA00022801"/>
    </source>
</evidence>
<comment type="similarity">
    <text evidence="1 7">Belongs to the endoribonuclease YbeY family.</text>
</comment>
<dbReference type="SUPFAM" id="SSF55486">
    <property type="entry name" value="Metalloproteases ('zincins'), catalytic domain"/>
    <property type="match status" value="1"/>
</dbReference>
<dbReference type="EC" id="3.1.-.-" evidence="7"/>
<dbReference type="OrthoDB" id="9811984at2"/>
<organism evidence="8 9">
    <name type="scientific">Taibaiella soli</name>
    <dbReference type="NCBI Taxonomy" id="1649169"/>
    <lineage>
        <taxon>Bacteria</taxon>
        <taxon>Pseudomonadati</taxon>
        <taxon>Bacteroidota</taxon>
        <taxon>Chitinophagia</taxon>
        <taxon>Chitinophagales</taxon>
        <taxon>Chitinophagaceae</taxon>
        <taxon>Taibaiella</taxon>
    </lineage>
</organism>
<feature type="binding site" evidence="7">
    <location>
        <position position="109"/>
    </location>
    <ligand>
        <name>Zn(2+)</name>
        <dbReference type="ChEBI" id="CHEBI:29105"/>
        <note>catalytic</note>
    </ligand>
</feature>
<dbReference type="PANTHER" id="PTHR46986:SF1">
    <property type="entry name" value="ENDORIBONUCLEASE YBEY, CHLOROPLASTIC"/>
    <property type="match status" value="1"/>
</dbReference>
<dbReference type="Proteomes" id="UP000248745">
    <property type="component" value="Unassembled WGS sequence"/>
</dbReference>
<accession>A0A2W2AJE4</accession>
<dbReference type="PANTHER" id="PTHR46986">
    <property type="entry name" value="ENDORIBONUCLEASE YBEY, CHLOROPLASTIC"/>
    <property type="match status" value="1"/>
</dbReference>
<dbReference type="AlphaFoldDB" id="A0A2W2AJE4"/>
<keyword evidence="4 7" id="KW-0255">Endonuclease</keyword>
<dbReference type="RefSeq" id="WP_110999475.1">
    <property type="nucleotide sequence ID" value="NZ_QKTW01000018.1"/>
</dbReference>
<dbReference type="GO" id="GO:0008270">
    <property type="term" value="F:zinc ion binding"/>
    <property type="evidence" value="ECO:0007669"/>
    <property type="project" value="UniProtKB-UniRule"/>
</dbReference>
<evidence type="ECO:0000256" key="7">
    <source>
        <dbReference type="HAMAP-Rule" id="MF_00009"/>
    </source>
</evidence>
<comment type="subcellular location">
    <subcellularLocation>
        <location evidence="7">Cytoplasm</location>
    </subcellularLocation>
</comment>
<keyword evidence="5 7" id="KW-0378">Hydrolase</keyword>
<sequence length="141" mass="16743">MPAQFFEQEIKARLKDKRKLSAFLDTLVHEHLEVKKIALRYIFCSDEYLLEINKQFLNHNTLTDIITFDLSETDNDLTSEIYVSVERVAENAEKFNKSYNDELHRVIFHGALHLCGFKDKKEDQKAEMRRQEDLCIERYLG</sequence>
<dbReference type="EMBL" id="QKTW01000018">
    <property type="protein sequence ID" value="PZF72380.1"/>
    <property type="molecule type" value="Genomic_DNA"/>
</dbReference>
<dbReference type="GO" id="GO:0006364">
    <property type="term" value="P:rRNA processing"/>
    <property type="evidence" value="ECO:0007669"/>
    <property type="project" value="UniProtKB-UniRule"/>
</dbReference>
<comment type="caution">
    <text evidence="8">The sequence shown here is derived from an EMBL/GenBank/DDBJ whole genome shotgun (WGS) entry which is preliminary data.</text>
</comment>
<evidence type="ECO:0000256" key="2">
    <source>
        <dbReference type="ARBA" id="ARBA00022722"/>
    </source>
</evidence>
<dbReference type="GO" id="GO:0004222">
    <property type="term" value="F:metalloendopeptidase activity"/>
    <property type="evidence" value="ECO:0007669"/>
    <property type="project" value="InterPro"/>
</dbReference>
<comment type="cofactor">
    <cofactor evidence="7">
        <name>Zn(2+)</name>
        <dbReference type="ChEBI" id="CHEBI:29105"/>
    </cofactor>
    <text evidence="7">Binds 1 zinc ion.</text>
</comment>
<evidence type="ECO:0000313" key="8">
    <source>
        <dbReference type="EMBL" id="PZF72380.1"/>
    </source>
</evidence>
<keyword evidence="7" id="KW-0698">rRNA processing</keyword>
<evidence type="ECO:0000256" key="1">
    <source>
        <dbReference type="ARBA" id="ARBA00010875"/>
    </source>
</evidence>
<comment type="function">
    <text evidence="7">Single strand-specific metallo-endoribonuclease involved in late-stage 70S ribosome quality control and in maturation of the 3' terminus of the 16S rRNA.</text>
</comment>
<feature type="binding site" evidence="7">
    <location>
        <position position="119"/>
    </location>
    <ligand>
        <name>Zn(2+)</name>
        <dbReference type="ChEBI" id="CHEBI:29105"/>
        <note>catalytic</note>
    </ligand>
</feature>
<dbReference type="HAMAP" id="MF_00009">
    <property type="entry name" value="Endoribonucl_YbeY"/>
    <property type="match status" value="1"/>
</dbReference>
<dbReference type="Gene3D" id="3.40.390.30">
    <property type="entry name" value="Metalloproteases ('zincins'), catalytic domain"/>
    <property type="match status" value="1"/>
</dbReference>
<evidence type="ECO:0000256" key="6">
    <source>
        <dbReference type="ARBA" id="ARBA00022833"/>
    </source>
</evidence>
<reference evidence="8 9" key="1">
    <citation type="submission" date="2018-06" db="EMBL/GenBank/DDBJ databases">
        <title>Mucibacter soli gen. nov., sp. nov., a new member of the family Chitinophagaceae producing mucin.</title>
        <authorList>
            <person name="Kim M.-K."/>
            <person name="Park S."/>
            <person name="Kim T.-S."/>
            <person name="Joung Y."/>
            <person name="Han J.-H."/>
            <person name="Kim S.B."/>
        </authorList>
    </citation>
    <scope>NUCLEOTIDE SEQUENCE [LARGE SCALE GENOMIC DNA]</scope>
    <source>
        <strain evidence="8 9">R1-15</strain>
    </source>
</reference>
<evidence type="ECO:0000256" key="3">
    <source>
        <dbReference type="ARBA" id="ARBA00022723"/>
    </source>
</evidence>
<dbReference type="NCBIfam" id="TIGR00043">
    <property type="entry name" value="rRNA maturation RNase YbeY"/>
    <property type="match status" value="1"/>
</dbReference>
<name>A0A2W2AJE4_9BACT</name>
<keyword evidence="2 7" id="KW-0540">Nuclease</keyword>
<dbReference type="Pfam" id="PF02130">
    <property type="entry name" value="YbeY"/>
    <property type="match status" value="1"/>
</dbReference>
<dbReference type="InterPro" id="IPR002036">
    <property type="entry name" value="YbeY"/>
</dbReference>
<feature type="binding site" evidence="7">
    <location>
        <position position="113"/>
    </location>
    <ligand>
        <name>Zn(2+)</name>
        <dbReference type="ChEBI" id="CHEBI:29105"/>
        <note>catalytic</note>
    </ligand>
</feature>
<dbReference type="InterPro" id="IPR023091">
    <property type="entry name" value="MetalPrtase_cat_dom_sf_prd"/>
</dbReference>
<proteinExistence type="inferred from homology"/>
<protein>
    <recommendedName>
        <fullName evidence="7">Endoribonuclease YbeY</fullName>
        <ecNumber evidence="7">3.1.-.-</ecNumber>
    </recommendedName>
</protein>
<evidence type="ECO:0000256" key="4">
    <source>
        <dbReference type="ARBA" id="ARBA00022759"/>
    </source>
</evidence>
<evidence type="ECO:0000313" key="9">
    <source>
        <dbReference type="Proteomes" id="UP000248745"/>
    </source>
</evidence>
<dbReference type="GO" id="GO:0005737">
    <property type="term" value="C:cytoplasm"/>
    <property type="evidence" value="ECO:0007669"/>
    <property type="project" value="UniProtKB-SubCell"/>
</dbReference>
<keyword evidence="7" id="KW-0690">Ribosome biogenesis</keyword>
<keyword evidence="7" id="KW-0963">Cytoplasm</keyword>
<gene>
    <name evidence="7 8" type="primary">ybeY</name>
    <name evidence="8" type="ORF">DN068_13580</name>
</gene>
<dbReference type="GO" id="GO:0004521">
    <property type="term" value="F:RNA endonuclease activity"/>
    <property type="evidence" value="ECO:0007669"/>
    <property type="project" value="UniProtKB-UniRule"/>
</dbReference>
<keyword evidence="3 7" id="KW-0479">Metal-binding</keyword>